<comment type="caution">
    <text evidence="1">The sequence shown here is derived from an EMBL/GenBank/DDBJ whole genome shotgun (WGS) entry which is preliminary data.</text>
</comment>
<name>A0AA38PY69_9AGAR</name>
<protein>
    <submittedName>
        <fullName evidence="1">Uncharacterized protein</fullName>
    </submittedName>
</protein>
<organism evidence="1 2">
    <name type="scientific">Lentinula detonsa</name>
    <dbReference type="NCBI Taxonomy" id="2804962"/>
    <lineage>
        <taxon>Eukaryota</taxon>
        <taxon>Fungi</taxon>
        <taxon>Dikarya</taxon>
        <taxon>Basidiomycota</taxon>
        <taxon>Agaricomycotina</taxon>
        <taxon>Agaricomycetes</taxon>
        <taxon>Agaricomycetidae</taxon>
        <taxon>Agaricales</taxon>
        <taxon>Marasmiineae</taxon>
        <taxon>Omphalotaceae</taxon>
        <taxon>Lentinula</taxon>
    </lineage>
</organism>
<dbReference type="AlphaFoldDB" id="A0AA38PY69"/>
<sequence>MIGCQFHFPLLSSFFHLFIPPSSTRHADIFWPLAGCRPLGEKPLLLYPRLPSPLWSLCACWLLQSGKKIPSIDHLLLLSECGRQASPSYPTKTKPNAAAHNQGCPVFGLPTYHIRKIVTNIRTNLHFANRAHIEVEDSRKERRLCAARCS</sequence>
<gene>
    <name evidence="1" type="ORF">F5890DRAFT_198740</name>
</gene>
<dbReference type="Proteomes" id="UP001163850">
    <property type="component" value="Unassembled WGS sequence"/>
</dbReference>
<reference evidence="1" key="1">
    <citation type="submission" date="2022-08" db="EMBL/GenBank/DDBJ databases">
        <authorList>
            <consortium name="DOE Joint Genome Institute"/>
            <person name="Min B."/>
            <person name="Riley R."/>
            <person name="Sierra-Patev S."/>
            <person name="Naranjo-Ortiz M."/>
            <person name="Looney B."/>
            <person name="Konkel Z."/>
            <person name="Slot J.C."/>
            <person name="Sakamoto Y."/>
            <person name="Steenwyk J.L."/>
            <person name="Rokas A."/>
            <person name="Carro J."/>
            <person name="Camarero S."/>
            <person name="Ferreira P."/>
            <person name="Molpeceres G."/>
            <person name="Ruiz-Duenas F.J."/>
            <person name="Serrano A."/>
            <person name="Henrissat B."/>
            <person name="Drula E."/>
            <person name="Hughes K.W."/>
            <person name="Mata J.L."/>
            <person name="Ishikawa N.K."/>
            <person name="Vargas-Isla R."/>
            <person name="Ushijima S."/>
            <person name="Smith C.A."/>
            <person name="Ahrendt S."/>
            <person name="Andreopoulos W."/>
            <person name="He G."/>
            <person name="Labutti K."/>
            <person name="Lipzen A."/>
            <person name="Ng V."/>
            <person name="Sandor L."/>
            <person name="Barry K."/>
            <person name="Martinez A.T."/>
            <person name="Xiao Y."/>
            <person name="Gibbons J.G."/>
            <person name="Terashima K."/>
            <person name="Hibbett D.S."/>
            <person name="Grigoriev I.V."/>
        </authorList>
    </citation>
    <scope>NUCLEOTIDE SEQUENCE</scope>
    <source>
        <strain evidence="1">TFB7829</strain>
    </source>
</reference>
<accession>A0AA38PY69</accession>
<proteinExistence type="predicted"/>
<dbReference type="EMBL" id="MU802023">
    <property type="protein sequence ID" value="KAJ3983401.1"/>
    <property type="molecule type" value="Genomic_DNA"/>
</dbReference>
<evidence type="ECO:0000313" key="1">
    <source>
        <dbReference type="EMBL" id="KAJ3983401.1"/>
    </source>
</evidence>
<evidence type="ECO:0000313" key="2">
    <source>
        <dbReference type="Proteomes" id="UP001163850"/>
    </source>
</evidence>